<dbReference type="InterPro" id="IPR052420">
    <property type="entry name" value="Espin/Espin-like"/>
</dbReference>
<dbReference type="GO" id="GO:0051015">
    <property type="term" value="F:actin filament binding"/>
    <property type="evidence" value="ECO:0007669"/>
    <property type="project" value="TreeGrafter"/>
</dbReference>
<keyword evidence="4" id="KW-1185">Reference proteome</keyword>
<dbReference type="PANTHER" id="PTHR24153">
    <property type="entry name" value="ESPIN"/>
    <property type="match status" value="1"/>
</dbReference>
<reference evidence="3 4" key="1">
    <citation type="journal article" date="2021" name="Sci. Rep.">
        <title>The genome of the diatom Chaetoceros tenuissimus carries an ancient integrated fragment of an extant virus.</title>
        <authorList>
            <person name="Hongo Y."/>
            <person name="Kimura K."/>
            <person name="Takaki Y."/>
            <person name="Yoshida Y."/>
            <person name="Baba S."/>
            <person name="Kobayashi G."/>
            <person name="Nagasaki K."/>
            <person name="Hano T."/>
            <person name="Tomaru Y."/>
        </authorList>
    </citation>
    <scope>NUCLEOTIDE SEQUENCE [LARGE SCALE GENOMIC DNA]</scope>
    <source>
        <strain evidence="3 4">NIES-3715</strain>
    </source>
</reference>
<gene>
    <name evidence="3" type="ORF">CTEN210_00206</name>
</gene>
<organism evidence="3 4">
    <name type="scientific">Chaetoceros tenuissimus</name>
    <dbReference type="NCBI Taxonomy" id="426638"/>
    <lineage>
        <taxon>Eukaryota</taxon>
        <taxon>Sar</taxon>
        <taxon>Stramenopiles</taxon>
        <taxon>Ochrophyta</taxon>
        <taxon>Bacillariophyta</taxon>
        <taxon>Coscinodiscophyceae</taxon>
        <taxon>Chaetocerotophycidae</taxon>
        <taxon>Chaetocerotales</taxon>
        <taxon>Chaetocerotaceae</taxon>
        <taxon>Chaetoceros</taxon>
    </lineage>
</organism>
<evidence type="ECO:0000313" key="4">
    <source>
        <dbReference type="Proteomes" id="UP001054902"/>
    </source>
</evidence>
<dbReference type="AlphaFoldDB" id="A0AAD3CDD8"/>
<keyword evidence="1" id="KW-0677">Repeat</keyword>
<comment type="caution">
    <text evidence="3">The sequence shown here is derived from an EMBL/GenBank/DDBJ whole genome shotgun (WGS) entry which is preliminary data.</text>
</comment>
<dbReference type="GO" id="GO:0005737">
    <property type="term" value="C:cytoplasm"/>
    <property type="evidence" value="ECO:0007669"/>
    <property type="project" value="TreeGrafter"/>
</dbReference>
<dbReference type="EMBL" id="BLLK01000016">
    <property type="protein sequence ID" value="GFH43733.1"/>
    <property type="molecule type" value="Genomic_DNA"/>
</dbReference>
<dbReference type="InterPro" id="IPR036770">
    <property type="entry name" value="Ankyrin_rpt-contain_sf"/>
</dbReference>
<dbReference type="Gene3D" id="1.25.40.20">
    <property type="entry name" value="Ankyrin repeat-containing domain"/>
    <property type="match status" value="1"/>
</dbReference>
<dbReference type="GO" id="GO:0051017">
    <property type="term" value="P:actin filament bundle assembly"/>
    <property type="evidence" value="ECO:0007669"/>
    <property type="project" value="TreeGrafter"/>
</dbReference>
<accession>A0AAD3CDD8</accession>
<dbReference type="PANTHER" id="PTHR24153:SF8">
    <property type="entry name" value="FORKED, ISOFORM F"/>
    <property type="match status" value="1"/>
</dbReference>
<evidence type="ECO:0000256" key="1">
    <source>
        <dbReference type="ARBA" id="ARBA00022737"/>
    </source>
</evidence>
<evidence type="ECO:0000313" key="3">
    <source>
        <dbReference type="EMBL" id="GFH43733.1"/>
    </source>
</evidence>
<evidence type="ECO:0000256" key="2">
    <source>
        <dbReference type="ARBA" id="ARBA00023043"/>
    </source>
</evidence>
<sequence length="365" mass="40743">MVKKKISEKKSRSFTLSLTKSTKDSGSVMSSLASSVDSSNSWIVDEDDSKLLDLQESTTEDSNLDFIDGVIHNLQSMLNKTCEIGRSDSGEDDYTAKGEDTRDVLSPLSTNAEEMGFWQSTMKAHQQLEDLVFGNSSEEEDDSTIYSNDFSQFTEYTSDFYANSYDNDEDEENAYHENTCLRRGKATSNEVAYDADDAKLYRAIDTKKWEAAQRLVKKNPEMAKNWVYRQNNETGEIMWMFLPIHAACFSHAPVSLLRELIRVYPEATGMPCQGKKLALHVACETGAPVEIIQTLVNANHQAVYHVDRNGNTPLQSAMFANDGKNKARVLKVLTKASGSNKTMGSPLKNIRRGFMGKGKAAKQSL</sequence>
<dbReference type="Proteomes" id="UP001054902">
    <property type="component" value="Unassembled WGS sequence"/>
</dbReference>
<proteinExistence type="predicted"/>
<name>A0AAD3CDD8_9STRA</name>
<keyword evidence="2" id="KW-0040">ANK repeat</keyword>
<protein>
    <submittedName>
        <fullName evidence="3">Uncharacterized protein</fullName>
    </submittedName>
</protein>
<dbReference type="SUPFAM" id="SSF48403">
    <property type="entry name" value="Ankyrin repeat"/>
    <property type="match status" value="1"/>
</dbReference>